<feature type="region of interest" description="Disordered" evidence="1">
    <location>
        <begin position="34"/>
        <end position="56"/>
    </location>
</feature>
<sequence length="156" mass="18465">MGHGNLPNILKKFFNERRRKTVSEAKAPIEFDLPKPRHSSAQQQTNYRHSHKETTSYQKKLQLEDFHIEEEKCDQITSLPKHTKRRSWFLERFDSVGIMNRNSLDLRKTHQNRLTFDFEDLIREETNKDITIKLSLTPEFLKDGHSSYPAAQKNLA</sequence>
<protein>
    <submittedName>
        <fullName evidence="2">Uncharacterized protein</fullName>
    </submittedName>
</protein>
<name>A0A137NQ74_CONC2</name>
<dbReference type="AlphaFoldDB" id="A0A137NQ74"/>
<gene>
    <name evidence="2" type="ORF">CONCODRAFT_74567</name>
</gene>
<reference evidence="2 3" key="1">
    <citation type="journal article" date="2015" name="Genome Biol. Evol.">
        <title>Phylogenomic analyses indicate that early fungi evolved digesting cell walls of algal ancestors of land plants.</title>
        <authorList>
            <person name="Chang Y."/>
            <person name="Wang S."/>
            <person name="Sekimoto S."/>
            <person name="Aerts A.L."/>
            <person name="Choi C."/>
            <person name="Clum A."/>
            <person name="LaButti K.M."/>
            <person name="Lindquist E.A."/>
            <person name="Yee Ngan C."/>
            <person name="Ohm R.A."/>
            <person name="Salamov A.A."/>
            <person name="Grigoriev I.V."/>
            <person name="Spatafora J.W."/>
            <person name="Berbee M.L."/>
        </authorList>
    </citation>
    <scope>NUCLEOTIDE SEQUENCE [LARGE SCALE GENOMIC DNA]</scope>
    <source>
        <strain evidence="2 3">NRRL 28638</strain>
    </source>
</reference>
<dbReference type="EMBL" id="KQ965087">
    <property type="protein sequence ID" value="KXN64891.1"/>
    <property type="molecule type" value="Genomic_DNA"/>
</dbReference>
<evidence type="ECO:0000313" key="2">
    <source>
        <dbReference type="EMBL" id="KXN64891.1"/>
    </source>
</evidence>
<dbReference type="Proteomes" id="UP000070444">
    <property type="component" value="Unassembled WGS sequence"/>
</dbReference>
<evidence type="ECO:0000256" key="1">
    <source>
        <dbReference type="SAM" id="MobiDB-lite"/>
    </source>
</evidence>
<accession>A0A137NQ74</accession>
<keyword evidence="3" id="KW-1185">Reference proteome</keyword>
<organism evidence="2 3">
    <name type="scientific">Conidiobolus coronatus (strain ATCC 28846 / CBS 209.66 / NRRL 28638)</name>
    <name type="common">Delacroixia coronata</name>
    <dbReference type="NCBI Taxonomy" id="796925"/>
    <lineage>
        <taxon>Eukaryota</taxon>
        <taxon>Fungi</taxon>
        <taxon>Fungi incertae sedis</taxon>
        <taxon>Zoopagomycota</taxon>
        <taxon>Entomophthoromycotina</taxon>
        <taxon>Entomophthoromycetes</taxon>
        <taxon>Entomophthorales</taxon>
        <taxon>Ancylistaceae</taxon>
        <taxon>Conidiobolus</taxon>
    </lineage>
</organism>
<proteinExistence type="predicted"/>
<evidence type="ECO:0000313" key="3">
    <source>
        <dbReference type="Proteomes" id="UP000070444"/>
    </source>
</evidence>